<dbReference type="Pfam" id="PF03960">
    <property type="entry name" value="ArsC"/>
    <property type="match status" value="1"/>
</dbReference>
<proteinExistence type="inferred from homology"/>
<dbReference type="Proteomes" id="UP000009875">
    <property type="component" value="Unassembled WGS sequence"/>
</dbReference>
<keyword evidence="5" id="KW-1185">Reference proteome</keyword>
<reference evidence="4 5" key="1">
    <citation type="submission" date="2012-09" db="EMBL/GenBank/DDBJ databases">
        <title>The Genome Sequence of Alloiococcus otitis ATCC 51267.</title>
        <authorList>
            <consortium name="The Broad Institute Genome Sequencing Platform"/>
            <person name="Earl A."/>
            <person name="Ward D."/>
            <person name="Feldgarden M."/>
            <person name="Gevers D."/>
            <person name="Huys G."/>
            <person name="Walker B."/>
            <person name="Young S.K."/>
            <person name="Zeng Q."/>
            <person name="Gargeya S."/>
            <person name="Fitzgerald M."/>
            <person name="Haas B."/>
            <person name="Abouelleil A."/>
            <person name="Alvarado L."/>
            <person name="Arachchi H.M."/>
            <person name="Berlin A.M."/>
            <person name="Chapman S.B."/>
            <person name="Goldberg J."/>
            <person name="Griggs A."/>
            <person name="Gujja S."/>
            <person name="Hansen M."/>
            <person name="Howarth C."/>
            <person name="Imamovic A."/>
            <person name="Larimer J."/>
            <person name="McCowen C."/>
            <person name="Montmayeur A."/>
            <person name="Murphy C."/>
            <person name="Neiman D."/>
            <person name="Pearson M."/>
            <person name="Priest M."/>
            <person name="Roberts A."/>
            <person name="Saif S."/>
            <person name="Shea T."/>
            <person name="Sisk P."/>
            <person name="Sykes S."/>
            <person name="Wortman J."/>
            <person name="Nusbaum C."/>
            <person name="Birren B."/>
        </authorList>
    </citation>
    <scope>NUCLEOTIDE SEQUENCE [LARGE SCALE GENOMIC DNA]</scope>
    <source>
        <strain evidence="4 5">ATCC 51267</strain>
    </source>
</reference>
<evidence type="ECO:0000256" key="3">
    <source>
        <dbReference type="PROSITE-ProRule" id="PRU01282"/>
    </source>
</evidence>
<dbReference type="STRING" id="883081.HMPREF9698_01480"/>
<evidence type="ECO:0000313" key="5">
    <source>
        <dbReference type="Proteomes" id="UP000009875"/>
    </source>
</evidence>
<organism evidence="4 5">
    <name type="scientific">Alloiococcus otitis ATCC 51267</name>
    <dbReference type="NCBI Taxonomy" id="883081"/>
    <lineage>
        <taxon>Bacteria</taxon>
        <taxon>Bacillati</taxon>
        <taxon>Bacillota</taxon>
        <taxon>Bacilli</taxon>
        <taxon>Lactobacillales</taxon>
        <taxon>Carnobacteriaceae</taxon>
        <taxon>Alloiococcus</taxon>
    </lineage>
</organism>
<dbReference type="InterPro" id="IPR006504">
    <property type="entry name" value="Tscrpt_reg_Spx/MgsR"/>
</dbReference>
<keyword evidence="2" id="KW-0676">Redox-active center</keyword>
<dbReference type="PANTHER" id="PTHR30041:SF8">
    <property type="entry name" value="PROTEIN YFFB"/>
    <property type="match status" value="1"/>
</dbReference>
<dbReference type="Gene3D" id="3.40.30.10">
    <property type="entry name" value="Glutaredoxin"/>
    <property type="match status" value="1"/>
</dbReference>
<dbReference type="PATRIC" id="fig|883081.3.peg.1321"/>
<dbReference type="EMBL" id="AGXA01000024">
    <property type="protein sequence ID" value="EKU93138.1"/>
    <property type="molecule type" value="Genomic_DNA"/>
</dbReference>
<dbReference type="InterPro" id="IPR006660">
    <property type="entry name" value="Arsenate_reductase-like"/>
</dbReference>
<comment type="caution">
    <text evidence="4">The sequence shown here is derived from an EMBL/GenBank/DDBJ whole genome shotgun (WGS) entry which is preliminary data.</text>
</comment>
<keyword evidence="1" id="KW-1015">Disulfide bond</keyword>
<dbReference type="PANTHER" id="PTHR30041">
    <property type="entry name" value="ARSENATE REDUCTASE"/>
    <property type="match status" value="1"/>
</dbReference>
<gene>
    <name evidence="4" type="ORF">HMPREF9698_01480</name>
</gene>
<protein>
    <submittedName>
        <fullName evidence="4">Spx/MgsR family transcriptional regulator</fullName>
    </submittedName>
</protein>
<dbReference type="RefSeq" id="WP_003778612.1">
    <property type="nucleotide sequence ID" value="NZ_JH992960.1"/>
</dbReference>
<dbReference type="AlphaFoldDB" id="K9E8X4"/>
<dbReference type="eggNOG" id="COG1393">
    <property type="taxonomic scope" value="Bacteria"/>
</dbReference>
<dbReference type="SUPFAM" id="SSF52833">
    <property type="entry name" value="Thioredoxin-like"/>
    <property type="match status" value="1"/>
</dbReference>
<dbReference type="PROSITE" id="PS51353">
    <property type="entry name" value="ARSC"/>
    <property type="match status" value="1"/>
</dbReference>
<dbReference type="InterPro" id="IPR036249">
    <property type="entry name" value="Thioredoxin-like_sf"/>
</dbReference>
<accession>K9E8X4</accession>
<evidence type="ECO:0000256" key="2">
    <source>
        <dbReference type="ARBA" id="ARBA00023284"/>
    </source>
</evidence>
<sequence>MLKVYCHPKCTTCKKAEAWLQDQDIDYDWIDIRQEQPDRNLVLQTLKESGRSRKSFFNTSGKAYREQGIKDRLEDMTDEEVVDLLLSDGMLIKRPFVTDGQKVTSGFKEDQFKEVWKG</sequence>
<dbReference type="HOGENOM" id="CLU_116644_2_0_9"/>
<evidence type="ECO:0000256" key="1">
    <source>
        <dbReference type="ARBA" id="ARBA00023157"/>
    </source>
</evidence>
<comment type="similarity">
    <text evidence="3">Belongs to the ArsC family.</text>
</comment>
<dbReference type="NCBIfam" id="TIGR01617">
    <property type="entry name" value="arsC_related"/>
    <property type="match status" value="1"/>
</dbReference>
<name>K9E8X4_9LACT</name>
<evidence type="ECO:0000313" key="4">
    <source>
        <dbReference type="EMBL" id="EKU93138.1"/>
    </source>
</evidence>
<dbReference type="CDD" id="cd03036">
    <property type="entry name" value="ArsC_like"/>
    <property type="match status" value="1"/>
</dbReference>